<dbReference type="InterPro" id="IPR006631">
    <property type="entry name" value="DM4_12"/>
</dbReference>
<evidence type="ECO:0000256" key="2">
    <source>
        <dbReference type="SAM" id="SignalP"/>
    </source>
</evidence>
<dbReference type="OrthoDB" id="6364863at2759"/>
<name>A0A979FMA7_HYAAZ</name>
<feature type="signal peptide" evidence="2">
    <location>
        <begin position="1"/>
        <end position="30"/>
    </location>
</feature>
<keyword evidence="3" id="KW-1185">Reference proteome</keyword>
<feature type="chain" id="PRO_5038122912" evidence="2">
    <location>
        <begin position="31"/>
        <end position="284"/>
    </location>
</feature>
<sequence length="284" mass="32205">MNQCNGIASSMLVICLVFLNLVSIAVSASARPSSALQQCSAHKERMRRALPVDHPHIRKKRTIQVPKGSSFECKWALNMPFETQRRYTARFQVAIPIIINFPAIFFERYGLEKLKGFVEDEDEEIEKIDAPKKQDQEAKNHTPEQADNEEPLPAHHYIHKRDAVISNYSTIVQEERLYFYRIIEGFLDKLGLPAKECLLRTVCEVASEPIEYGLAGDIFNMLMSPTMTSLLASQDGGYVDEILAYVRAEKVGHITGRCHDEYEVCPVSLFDLLPLVVNNIFSSV</sequence>
<dbReference type="RefSeq" id="XP_047738180.1">
    <property type="nucleotide sequence ID" value="XM_047882224.1"/>
</dbReference>
<protein>
    <submittedName>
        <fullName evidence="4">Uncharacterized protein LOC108676588 isoform X1</fullName>
    </submittedName>
</protein>
<gene>
    <name evidence="4" type="primary">LOC108676588</name>
</gene>
<dbReference type="AlphaFoldDB" id="A0A979FMA7"/>
<evidence type="ECO:0000313" key="3">
    <source>
        <dbReference type="Proteomes" id="UP000694843"/>
    </source>
</evidence>
<dbReference type="PANTHER" id="PTHR21398:SF6">
    <property type="entry name" value="AGAP007094-PA"/>
    <property type="match status" value="1"/>
</dbReference>
<evidence type="ECO:0000256" key="1">
    <source>
        <dbReference type="SAM" id="MobiDB-lite"/>
    </source>
</evidence>
<dbReference type="SMART" id="SM00718">
    <property type="entry name" value="DM4_12"/>
    <property type="match status" value="1"/>
</dbReference>
<feature type="region of interest" description="Disordered" evidence="1">
    <location>
        <begin position="127"/>
        <end position="152"/>
    </location>
</feature>
<proteinExistence type="predicted"/>
<keyword evidence="2" id="KW-0732">Signal</keyword>
<reference evidence="4" key="1">
    <citation type="submission" date="2025-08" db="UniProtKB">
        <authorList>
            <consortium name="RefSeq"/>
        </authorList>
    </citation>
    <scope>IDENTIFICATION</scope>
    <source>
        <tissue evidence="4">Whole organism</tissue>
    </source>
</reference>
<organism evidence="3 4">
    <name type="scientific">Hyalella azteca</name>
    <name type="common">Amphipod</name>
    <dbReference type="NCBI Taxonomy" id="294128"/>
    <lineage>
        <taxon>Eukaryota</taxon>
        <taxon>Metazoa</taxon>
        <taxon>Ecdysozoa</taxon>
        <taxon>Arthropoda</taxon>
        <taxon>Crustacea</taxon>
        <taxon>Multicrustacea</taxon>
        <taxon>Malacostraca</taxon>
        <taxon>Eumalacostraca</taxon>
        <taxon>Peracarida</taxon>
        <taxon>Amphipoda</taxon>
        <taxon>Senticaudata</taxon>
        <taxon>Talitrida</taxon>
        <taxon>Talitroidea</taxon>
        <taxon>Hyalellidae</taxon>
        <taxon>Hyalella</taxon>
    </lineage>
</organism>
<dbReference type="Pfam" id="PF07841">
    <property type="entry name" value="DM4_12"/>
    <property type="match status" value="1"/>
</dbReference>
<dbReference type="Proteomes" id="UP000694843">
    <property type="component" value="Unplaced"/>
</dbReference>
<feature type="compositionally biased region" description="Basic and acidic residues" evidence="1">
    <location>
        <begin position="127"/>
        <end position="144"/>
    </location>
</feature>
<dbReference type="PANTHER" id="PTHR21398">
    <property type="entry name" value="AGAP007094-PA"/>
    <property type="match status" value="1"/>
</dbReference>
<dbReference type="GeneID" id="108676588"/>
<evidence type="ECO:0000313" key="4">
    <source>
        <dbReference type="RefSeq" id="XP_047738180.1"/>
    </source>
</evidence>
<accession>A0A979FMA7</accession>